<evidence type="ECO:0000256" key="5">
    <source>
        <dbReference type="PIRSR" id="PIRSR604254-1"/>
    </source>
</evidence>
<feature type="transmembrane region" description="Helical" evidence="6">
    <location>
        <begin position="89"/>
        <end position="116"/>
    </location>
</feature>
<keyword evidence="5" id="KW-0479">Metal-binding</keyword>
<feature type="binding site" evidence="5">
    <location>
        <position position="202"/>
    </location>
    <ligand>
        <name>Zn(2+)</name>
        <dbReference type="ChEBI" id="CHEBI:29105"/>
    </ligand>
</feature>
<reference evidence="7 8" key="1">
    <citation type="submission" date="2019-09" db="EMBL/GenBank/DDBJ databases">
        <title>Nocardioides panacisoli sp. nov., isolated from the soil of a ginseng field.</title>
        <authorList>
            <person name="Cho C."/>
        </authorList>
    </citation>
    <scope>NUCLEOTIDE SEQUENCE [LARGE SCALE GENOMIC DNA]</scope>
    <source>
        <strain evidence="7 8">BN130099</strain>
    </source>
</reference>
<dbReference type="AlphaFoldDB" id="A0A5B1LDZ3"/>
<evidence type="ECO:0000256" key="1">
    <source>
        <dbReference type="ARBA" id="ARBA00004141"/>
    </source>
</evidence>
<comment type="caution">
    <text evidence="7">The sequence shown here is derived from an EMBL/GenBank/DDBJ whole genome shotgun (WGS) entry which is preliminary data.</text>
</comment>
<evidence type="ECO:0000256" key="2">
    <source>
        <dbReference type="ARBA" id="ARBA00022692"/>
    </source>
</evidence>
<dbReference type="GO" id="GO:0016020">
    <property type="term" value="C:membrane"/>
    <property type="evidence" value="ECO:0007669"/>
    <property type="project" value="UniProtKB-SubCell"/>
</dbReference>
<dbReference type="PANTHER" id="PTHR20855">
    <property type="entry name" value="ADIPOR/PROGESTIN RECEPTOR-RELATED"/>
    <property type="match status" value="1"/>
</dbReference>
<evidence type="ECO:0000256" key="4">
    <source>
        <dbReference type="ARBA" id="ARBA00023136"/>
    </source>
</evidence>
<dbReference type="RefSeq" id="WP_149728291.1">
    <property type="nucleotide sequence ID" value="NZ_VUJV01000003.1"/>
</dbReference>
<name>A0A5B1LDZ3_9ACTN</name>
<dbReference type="Pfam" id="PF03006">
    <property type="entry name" value="HlyIII"/>
    <property type="match status" value="1"/>
</dbReference>
<dbReference type="GO" id="GO:0046872">
    <property type="term" value="F:metal ion binding"/>
    <property type="evidence" value="ECO:0007669"/>
    <property type="project" value="UniProtKB-KW"/>
</dbReference>
<evidence type="ECO:0000313" key="7">
    <source>
        <dbReference type="EMBL" id="KAA1418951.1"/>
    </source>
</evidence>
<feature type="binding site" evidence="5">
    <location>
        <position position="198"/>
    </location>
    <ligand>
        <name>Zn(2+)</name>
        <dbReference type="ChEBI" id="CHEBI:29105"/>
    </ligand>
</feature>
<dbReference type="PANTHER" id="PTHR20855:SF3">
    <property type="entry name" value="LD03007P"/>
    <property type="match status" value="1"/>
</dbReference>
<gene>
    <name evidence="7" type="ORF">F0U44_10805</name>
</gene>
<feature type="transmembrane region" description="Helical" evidence="6">
    <location>
        <begin position="22"/>
        <end position="42"/>
    </location>
</feature>
<organism evidence="7 8">
    <name type="scientific">Nocardioides humilatus</name>
    <dbReference type="NCBI Taxonomy" id="2607660"/>
    <lineage>
        <taxon>Bacteria</taxon>
        <taxon>Bacillati</taxon>
        <taxon>Actinomycetota</taxon>
        <taxon>Actinomycetes</taxon>
        <taxon>Propionibacteriales</taxon>
        <taxon>Nocardioidaceae</taxon>
        <taxon>Nocardioides</taxon>
    </lineage>
</organism>
<keyword evidence="3 6" id="KW-1133">Transmembrane helix</keyword>
<keyword evidence="8" id="KW-1185">Reference proteome</keyword>
<protein>
    <submittedName>
        <fullName evidence="7">Hemolysin III family protein</fullName>
    </submittedName>
</protein>
<reference evidence="7 8" key="2">
    <citation type="submission" date="2019-09" db="EMBL/GenBank/DDBJ databases">
        <authorList>
            <person name="Jin C."/>
        </authorList>
    </citation>
    <scope>NUCLEOTIDE SEQUENCE [LARGE SCALE GENOMIC DNA]</scope>
    <source>
        <strain evidence="7 8">BN130099</strain>
    </source>
</reference>
<evidence type="ECO:0000256" key="3">
    <source>
        <dbReference type="ARBA" id="ARBA00022989"/>
    </source>
</evidence>
<keyword evidence="4 6" id="KW-0472">Membrane</keyword>
<comment type="subcellular location">
    <subcellularLocation>
        <location evidence="1">Membrane</location>
        <topology evidence="1">Multi-pass membrane protein</topology>
    </subcellularLocation>
</comment>
<feature type="transmembrane region" description="Helical" evidence="6">
    <location>
        <begin position="196"/>
        <end position="219"/>
    </location>
</feature>
<dbReference type="InterPro" id="IPR004254">
    <property type="entry name" value="AdipoR/HlyIII-related"/>
</dbReference>
<accession>A0A5B1LDZ3</accession>
<keyword evidence="5" id="KW-0862">Zinc</keyword>
<dbReference type="EMBL" id="VUJV01000003">
    <property type="protein sequence ID" value="KAA1418951.1"/>
    <property type="molecule type" value="Genomic_DNA"/>
</dbReference>
<keyword evidence="2 6" id="KW-0812">Transmembrane</keyword>
<sequence length="222" mass="23282">MTIALEAPSDLMAVLRPRTRGWVHAGLTPVVAIVGLVLVLAADGGSERAAIAVFGGSSLLLFAVSAVYNLKPWEGALGTWLQRLDHANIYVLIAGSYTPFAVLLLSGAASVTMLVLAWSGATIGAVFRLGFPRAPRWATTGSYLALGWVAIAFTPQLLGSGRPAALALLLAGGVLYSVGAVVYARRRPDPWPAWFGFHEVFHCFTAAGFVAHCAGVFLLHGA</sequence>
<proteinExistence type="predicted"/>
<feature type="transmembrane region" description="Helical" evidence="6">
    <location>
        <begin position="49"/>
        <end position="69"/>
    </location>
</feature>
<evidence type="ECO:0000313" key="8">
    <source>
        <dbReference type="Proteomes" id="UP000325003"/>
    </source>
</evidence>
<evidence type="ECO:0000256" key="6">
    <source>
        <dbReference type="SAM" id="Phobius"/>
    </source>
</evidence>
<feature type="transmembrane region" description="Helical" evidence="6">
    <location>
        <begin position="164"/>
        <end position="184"/>
    </location>
</feature>
<dbReference type="Proteomes" id="UP000325003">
    <property type="component" value="Unassembled WGS sequence"/>
</dbReference>
<feature type="transmembrane region" description="Helical" evidence="6">
    <location>
        <begin position="137"/>
        <end position="158"/>
    </location>
</feature>